<name>A0A2P6RUS3_ROSCH</name>
<gene>
    <name evidence="1" type="ORF">RchiOBHm_Chr2g0130291</name>
</gene>
<comment type="caution">
    <text evidence="1">The sequence shown here is derived from an EMBL/GenBank/DDBJ whole genome shotgun (WGS) entry which is preliminary data.</text>
</comment>
<keyword evidence="2" id="KW-1185">Reference proteome</keyword>
<evidence type="ECO:0000313" key="2">
    <source>
        <dbReference type="Proteomes" id="UP000238479"/>
    </source>
</evidence>
<proteinExistence type="predicted"/>
<reference evidence="1 2" key="1">
    <citation type="journal article" date="2018" name="Nat. Genet.">
        <title>The Rosa genome provides new insights in the design of modern roses.</title>
        <authorList>
            <person name="Bendahmane M."/>
        </authorList>
    </citation>
    <scope>NUCLEOTIDE SEQUENCE [LARGE SCALE GENOMIC DNA]</scope>
    <source>
        <strain evidence="2">cv. Old Blush</strain>
    </source>
</reference>
<organism evidence="1 2">
    <name type="scientific">Rosa chinensis</name>
    <name type="common">China rose</name>
    <dbReference type="NCBI Taxonomy" id="74649"/>
    <lineage>
        <taxon>Eukaryota</taxon>
        <taxon>Viridiplantae</taxon>
        <taxon>Streptophyta</taxon>
        <taxon>Embryophyta</taxon>
        <taxon>Tracheophyta</taxon>
        <taxon>Spermatophyta</taxon>
        <taxon>Magnoliopsida</taxon>
        <taxon>eudicotyledons</taxon>
        <taxon>Gunneridae</taxon>
        <taxon>Pentapetalae</taxon>
        <taxon>rosids</taxon>
        <taxon>fabids</taxon>
        <taxon>Rosales</taxon>
        <taxon>Rosaceae</taxon>
        <taxon>Rosoideae</taxon>
        <taxon>Rosoideae incertae sedis</taxon>
        <taxon>Rosa</taxon>
    </lineage>
</organism>
<sequence>MLLISINCKIPSWLEGAASYERVFKAKLVLSSEIQLFRLAIQVFDSAVWFVYELLKCLPNFQFMICV</sequence>
<evidence type="ECO:0000313" key="1">
    <source>
        <dbReference type="EMBL" id="PRQ50177.1"/>
    </source>
</evidence>
<dbReference type="Proteomes" id="UP000238479">
    <property type="component" value="Chromosome 2"/>
</dbReference>
<dbReference type="EMBL" id="PDCK01000040">
    <property type="protein sequence ID" value="PRQ50177.1"/>
    <property type="molecule type" value="Genomic_DNA"/>
</dbReference>
<protein>
    <submittedName>
        <fullName evidence="1">Uncharacterized protein</fullName>
    </submittedName>
</protein>
<dbReference type="AlphaFoldDB" id="A0A2P6RUS3"/>
<accession>A0A2P6RUS3</accession>
<dbReference type="Gramene" id="PRQ50177">
    <property type="protein sequence ID" value="PRQ50177"/>
    <property type="gene ID" value="RchiOBHm_Chr2g0130291"/>
</dbReference>